<evidence type="ECO:0000313" key="2">
    <source>
        <dbReference type="Proteomes" id="UP000553343"/>
    </source>
</evidence>
<comment type="caution">
    <text evidence="1">The sequence shown here is derived from an EMBL/GenBank/DDBJ whole genome shotgun (WGS) entry which is preliminary data.</text>
</comment>
<keyword evidence="2" id="KW-1185">Reference proteome</keyword>
<dbReference type="Proteomes" id="UP000553343">
    <property type="component" value="Unassembled WGS sequence"/>
</dbReference>
<accession>A0A850SXV1</accession>
<sequence>MDKIEKITKICSVLFIVFFTAPGNGRGADQAFYELEAGFKNFIQCELTRTDAETHFKGENFTVIMVNLFNVTKELDITILTGAVKCDVQGQYRTLYVAMGLRELKGKKVVSYLTIRHKDFHILATELIRYPYKERCPWARYWIKQE</sequence>
<gene>
    <name evidence="1" type="ORF">HXW94_14305</name>
</gene>
<proteinExistence type="predicted"/>
<dbReference type="AlphaFoldDB" id="A0A850SXV1"/>
<reference evidence="1 2" key="1">
    <citation type="submission" date="2020-06" db="EMBL/GenBank/DDBJ databases">
        <title>High-quality draft genome of sulfate reducer Desulfobacter latus type strain AcrS2 isolated from marine sediment.</title>
        <authorList>
            <person name="Hoppe M."/>
            <person name="Larsen C.K."/>
            <person name="Marshall I.P.G."/>
            <person name="Schramm A."/>
            <person name="Marietou A.G."/>
        </authorList>
    </citation>
    <scope>NUCLEOTIDE SEQUENCE [LARGE SCALE GENOMIC DNA]</scope>
    <source>
        <strain evidence="1 2">AcRS2</strain>
    </source>
</reference>
<evidence type="ECO:0000313" key="1">
    <source>
        <dbReference type="EMBL" id="NWH06144.1"/>
    </source>
</evidence>
<dbReference type="RefSeq" id="WP_178367597.1">
    <property type="nucleotide sequence ID" value="NZ_JACADJ010000060.1"/>
</dbReference>
<dbReference type="EMBL" id="JACADJ010000060">
    <property type="protein sequence ID" value="NWH06144.1"/>
    <property type="molecule type" value="Genomic_DNA"/>
</dbReference>
<protein>
    <submittedName>
        <fullName evidence="1">Uncharacterized protein</fullName>
    </submittedName>
</protein>
<name>A0A850SXV1_9BACT</name>
<organism evidence="1 2">
    <name type="scientific">Desulfobacter latus</name>
    <dbReference type="NCBI Taxonomy" id="2292"/>
    <lineage>
        <taxon>Bacteria</taxon>
        <taxon>Pseudomonadati</taxon>
        <taxon>Thermodesulfobacteriota</taxon>
        <taxon>Desulfobacteria</taxon>
        <taxon>Desulfobacterales</taxon>
        <taxon>Desulfobacteraceae</taxon>
        <taxon>Desulfobacter</taxon>
    </lineage>
</organism>